<dbReference type="EMBL" id="CP126663">
    <property type="protein sequence ID" value="WKA07384.1"/>
    <property type="molecule type" value="Genomic_DNA"/>
</dbReference>
<proteinExistence type="predicted"/>
<dbReference type="Pfam" id="PF03168">
    <property type="entry name" value="LEA_2"/>
    <property type="match status" value="1"/>
</dbReference>
<evidence type="ECO:0000259" key="2">
    <source>
        <dbReference type="Pfam" id="PF03168"/>
    </source>
</evidence>
<dbReference type="PANTHER" id="PTHR31852">
    <property type="entry name" value="LATE EMBRYOGENESIS ABUNDANT (LEA) HYDROXYPROLINE-RICH GLYCOPROTEIN FAMILY"/>
    <property type="match status" value="1"/>
</dbReference>
<dbReference type="Gene3D" id="2.60.40.1820">
    <property type="match status" value="1"/>
</dbReference>
<dbReference type="InterPro" id="IPR004864">
    <property type="entry name" value="LEA_2"/>
</dbReference>
<name>A0ABY9DI23_VITVI</name>
<keyword evidence="1" id="KW-0472">Membrane</keyword>
<sequence length="211" mass="23294">MAEKDAYPLAPANGHARNDAESAAVHADELRRKKRIKCIIYLIIFVVFQSIVILVFALTVMKVKSPKFRVREASFSSFEVNPGTPSFSMKMNAQLGVKNTNFGHFKFDNSTIVFSYMGIPVGEAFVPKARARARTTKKLTVTVDLTSTALASMNSQLGTDLSRGVLPLTSSSKLSGKVHLMKVMKKKKSAQMNCTMEVNTQLQSIQNVKCK</sequence>
<feature type="domain" description="Late embryogenesis abundant protein LEA-2 subgroup" evidence="2">
    <location>
        <begin position="95"/>
        <end position="195"/>
    </location>
</feature>
<dbReference type="InterPro" id="IPR055301">
    <property type="entry name" value="Lea14-like_2"/>
</dbReference>
<reference evidence="3 4" key="1">
    <citation type="journal article" date="2023" name="Hortic Res">
        <title>The complete reference genome for grapevine (Vitis vinifera L.) genetics and breeding.</title>
        <authorList>
            <person name="Shi X."/>
            <person name="Cao S."/>
            <person name="Wang X."/>
            <person name="Huang S."/>
            <person name="Wang Y."/>
            <person name="Liu Z."/>
            <person name="Liu W."/>
            <person name="Leng X."/>
            <person name="Peng Y."/>
            <person name="Wang N."/>
            <person name="Wang Y."/>
            <person name="Ma Z."/>
            <person name="Xu X."/>
            <person name="Zhang F."/>
            <person name="Xue H."/>
            <person name="Zhong H."/>
            <person name="Wang Y."/>
            <person name="Zhang K."/>
            <person name="Velt A."/>
            <person name="Avia K."/>
            <person name="Holtgrawe D."/>
            <person name="Grimplet J."/>
            <person name="Matus J.T."/>
            <person name="Ware D."/>
            <person name="Wu X."/>
            <person name="Wang H."/>
            <person name="Liu C."/>
            <person name="Fang Y."/>
            <person name="Rustenholz C."/>
            <person name="Cheng Z."/>
            <person name="Xiao H."/>
            <person name="Zhou Y."/>
        </authorList>
    </citation>
    <scope>NUCLEOTIDE SEQUENCE [LARGE SCALE GENOMIC DNA]</scope>
    <source>
        <strain evidence="4">cv. Pinot noir / PN40024</strain>
        <tissue evidence="3">Leaf</tissue>
    </source>
</reference>
<keyword evidence="1" id="KW-1133">Transmembrane helix</keyword>
<accession>A0ABY9DI23</accession>
<organism evidence="3 4">
    <name type="scientific">Vitis vinifera</name>
    <name type="common">Grape</name>
    <dbReference type="NCBI Taxonomy" id="29760"/>
    <lineage>
        <taxon>Eukaryota</taxon>
        <taxon>Viridiplantae</taxon>
        <taxon>Streptophyta</taxon>
        <taxon>Embryophyta</taxon>
        <taxon>Tracheophyta</taxon>
        <taxon>Spermatophyta</taxon>
        <taxon>Magnoliopsida</taxon>
        <taxon>eudicotyledons</taxon>
        <taxon>Gunneridae</taxon>
        <taxon>Pentapetalae</taxon>
        <taxon>rosids</taxon>
        <taxon>Vitales</taxon>
        <taxon>Vitaceae</taxon>
        <taxon>Viteae</taxon>
        <taxon>Vitis</taxon>
    </lineage>
</organism>
<keyword evidence="1" id="KW-0812">Transmembrane</keyword>
<keyword evidence="4" id="KW-1185">Reference proteome</keyword>
<evidence type="ECO:0000256" key="1">
    <source>
        <dbReference type="SAM" id="Phobius"/>
    </source>
</evidence>
<feature type="transmembrane region" description="Helical" evidence="1">
    <location>
        <begin position="39"/>
        <end position="61"/>
    </location>
</feature>
<evidence type="ECO:0000313" key="3">
    <source>
        <dbReference type="EMBL" id="WKA07384.1"/>
    </source>
</evidence>
<gene>
    <name evidence="3" type="ORF">VitviT2T_025220</name>
</gene>
<evidence type="ECO:0000313" key="4">
    <source>
        <dbReference type="Proteomes" id="UP001227230"/>
    </source>
</evidence>
<dbReference type="Proteomes" id="UP001227230">
    <property type="component" value="Chromosome 16"/>
</dbReference>
<protein>
    <recommendedName>
        <fullName evidence="2">Late embryogenesis abundant protein LEA-2 subgroup domain-containing protein</fullName>
    </recommendedName>
</protein>